<dbReference type="PROSITE" id="PS50835">
    <property type="entry name" value="IG_LIKE"/>
    <property type="match status" value="1"/>
</dbReference>
<reference evidence="5" key="1">
    <citation type="submission" date="2023-01" db="EMBL/GenBank/DDBJ databases">
        <title>Genome assembly of the deep-sea coral Lophelia pertusa.</title>
        <authorList>
            <person name="Herrera S."/>
            <person name="Cordes E."/>
        </authorList>
    </citation>
    <scope>NUCLEOTIDE SEQUENCE</scope>
    <source>
        <strain evidence="5">USNM1676648</strain>
        <tissue evidence="5">Polyp</tissue>
    </source>
</reference>
<dbReference type="OrthoDB" id="5988349at2759"/>
<dbReference type="GO" id="GO:0005886">
    <property type="term" value="C:plasma membrane"/>
    <property type="evidence" value="ECO:0007669"/>
    <property type="project" value="TreeGrafter"/>
</dbReference>
<keyword evidence="2" id="KW-1015">Disulfide bond</keyword>
<evidence type="ECO:0000313" key="6">
    <source>
        <dbReference type="Proteomes" id="UP001163046"/>
    </source>
</evidence>
<evidence type="ECO:0000256" key="3">
    <source>
        <dbReference type="SAM" id="SignalP"/>
    </source>
</evidence>
<feature type="domain" description="Ig-like" evidence="4">
    <location>
        <begin position="21"/>
        <end position="101"/>
    </location>
</feature>
<keyword evidence="6" id="KW-1185">Reference proteome</keyword>
<accession>A0A9W9ZUG6</accession>
<dbReference type="SUPFAM" id="SSF48726">
    <property type="entry name" value="Immunoglobulin"/>
    <property type="match status" value="2"/>
</dbReference>
<keyword evidence="1 3" id="KW-0732">Signal</keyword>
<evidence type="ECO:0000313" key="5">
    <source>
        <dbReference type="EMBL" id="KAJ7388041.1"/>
    </source>
</evidence>
<sequence>MKSFFMFVLGMTLVLPLSVRPKIVAISRNQTLNENNDVTLSCNVTGTPAPNITWSKAGNENNNFKPGSFLSLRNITRGKDGLYWCTAENGAGKALLPCELSFNCIFPMNATAKETDDVHVVLQFNWKPSSKHYVDTCEWFERHGPWELATLHFSNVSRNQAGTYQCTAANGLMRPKTAN</sequence>
<comment type="caution">
    <text evidence="5">The sequence shown here is derived from an EMBL/GenBank/DDBJ whole genome shotgun (WGS) entry which is preliminary data.</text>
</comment>
<feature type="chain" id="PRO_5040754931" evidence="3">
    <location>
        <begin position="22"/>
        <end position="179"/>
    </location>
</feature>
<dbReference type="PANTHER" id="PTHR45080">
    <property type="entry name" value="CONTACTIN 5"/>
    <property type="match status" value="1"/>
</dbReference>
<protein>
    <submittedName>
        <fullName evidence="5">Neuronal growth regulator 1</fullName>
    </submittedName>
</protein>
<dbReference type="CDD" id="cd00096">
    <property type="entry name" value="Ig"/>
    <property type="match status" value="1"/>
</dbReference>
<dbReference type="AlphaFoldDB" id="A0A9W9ZUG6"/>
<feature type="non-terminal residue" evidence="5">
    <location>
        <position position="179"/>
    </location>
</feature>
<dbReference type="InterPro" id="IPR003598">
    <property type="entry name" value="Ig_sub2"/>
</dbReference>
<dbReference type="Gene3D" id="2.60.40.10">
    <property type="entry name" value="Immunoglobulins"/>
    <property type="match status" value="2"/>
</dbReference>
<dbReference type="InterPro" id="IPR036179">
    <property type="entry name" value="Ig-like_dom_sf"/>
</dbReference>
<evidence type="ECO:0000259" key="4">
    <source>
        <dbReference type="PROSITE" id="PS50835"/>
    </source>
</evidence>
<dbReference type="SMART" id="SM00408">
    <property type="entry name" value="IGc2"/>
    <property type="match status" value="1"/>
</dbReference>
<dbReference type="InterPro" id="IPR013783">
    <property type="entry name" value="Ig-like_fold"/>
</dbReference>
<proteinExistence type="predicted"/>
<dbReference type="Proteomes" id="UP001163046">
    <property type="component" value="Unassembled WGS sequence"/>
</dbReference>
<feature type="signal peptide" evidence="3">
    <location>
        <begin position="1"/>
        <end position="21"/>
    </location>
</feature>
<dbReference type="InterPro" id="IPR003599">
    <property type="entry name" value="Ig_sub"/>
</dbReference>
<dbReference type="PANTHER" id="PTHR45080:SF8">
    <property type="entry name" value="IG-LIKE DOMAIN-CONTAINING PROTEIN"/>
    <property type="match status" value="1"/>
</dbReference>
<name>A0A9W9ZUG6_9CNID</name>
<dbReference type="EMBL" id="MU825712">
    <property type="protein sequence ID" value="KAJ7388041.1"/>
    <property type="molecule type" value="Genomic_DNA"/>
</dbReference>
<organism evidence="5 6">
    <name type="scientific">Desmophyllum pertusum</name>
    <dbReference type="NCBI Taxonomy" id="174260"/>
    <lineage>
        <taxon>Eukaryota</taxon>
        <taxon>Metazoa</taxon>
        <taxon>Cnidaria</taxon>
        <taxon>Anthozoa</taxon>
        <taxon>Hexacorallia</taxon>
        <taxon>Scleractinia</taxon>
        <taxon>Caryophylliina</taxon>
        <taxon>Caryophylliidae</taxon>
        <taxon>Desmophyllum</taxon>
    </lineage>
</organism>
<dbReference type="GO" id="GO:0007156">
    <property type="term" value="P:homophilic cell adhesion via plasma membrane adhesion molecules"/>
    <property type="evidence" value="ECO:0007669"/>
    <property type="project" value="TreeGrafter"/>
</dbReference>
<dbReference type="SMART" id="SM00409">
    <property type="entry name" value="IG"/>
    <property type="match status" value="2"/>
</dbReference>
<dbReference type="InterPro" id="IPR007110">
    <property type="entry name" value="Ig-like_dom"/>
</dbReference>
<dbReference type="InterPro" id="IPR050958">
    <property type="entry name" value="Cell_Adh-Cytoskel_Orgn"/>
</dbReference>
<gene>
    <name evidence="5" type="primary">NEGR1_3</name>
    <name evidence="5" type="ORF">OS493_040221</name>
</gene>
<dbReference type="Pfam" id="PF13927">
    <property type="entry name" value="Ig_3"/>
    <property type="match status" value="1"/>
</dbReference>
<evidence type="ECO:0000256" key="1">
    <source>
        <dbReference type="ARBA" id="ARBA00022729"/>
    </source>
</evidence>
<evidence type="ECO:0000256" key="2">
    <source>
        <dbReference type="ARBA" id="ARBA00023157"/>
    </source>
</evidence>